<sequence length="156" mass="17921">MTTDTATTATTTKDEIIIPLLFYVQRIQRLLYEIPSDDEANALVTETFSPEAKFEWNSEPIELDGFRNFVQEWRSRYTFLDFEFHEAVATPDTTDDKGRGGTVGFGLKGRVLGKEDGRMYEGKVHAIYKVEWKGDRRVITKSTQVLQGPYVVDDER</sequence>
<dbReference type="Proteomes" id="UP000249402">
    <property type="component" value="Unassembled WGS sequence"/>
</dbReference>
<dbReference type="OrthoDB" id="4468602at2759"/>
<dbReference type="GeneID" id="37226002"/>
<gene>
    <name evidence="1" type="ORF">BO80DRAFT_440673</name>
</gene>
<dbReference type="VEuPathDB" id="FungiDB:BO80DRAFT_440673"/>
<dbReference type="RefSeq" id="XP_025580262.1">
    <property type="nucleotide sequence ID" value="XM_025721137.1"/>
</dbReference>
<organism evidence="1 2">
    <name type="scientific">Aspergillus ibericus CBS 121593</name>
    <dbReference type="NCBI Taxonomy" id="1448316"/>
    <lineage>
        <taxon>Eukaryota</taxon>
        <taxon>Fungi</taxon>
        <taxon>Dikarya</taxon>
        <taxon>Ascomycota</taxon>
        <taxon>Pezizomycotina</taxon>
        <taxon>Eurotiomycetes</taxon>
        <taxon>Eurotiomycetidae</taxon>
        <taxon>Eurotiales</taxon>
        <taxon>Aspergillaceae</taxon>
        <taxon>Aspergillus</taxon>
        <taxon>Aspergillus subgen. Circumdati</taxon>
    </lineage>
</organism>
<protein>
    <recommendedName>
        <fullName evidence="3">SnoaL-like domain-containing protein</fullName>
    </recommendedName>
</protein>
<dbReference type="AlphaFoldDB" id="A0A395HFM6"/>
<evidence type="ECO:0000313" key="1">
    <source>
        <dbReference type="EMBL" id="RAL05935.1"/>
    </source>
</evidence>
<keyword evidence="2" id="KW-1185">Reference proteome</keyword>
<dbReference type="EMBL" id="KZ824420">
    <property type="protein sequence ID" value="RAL05935.1"/>
    <property type="molecule type" value="Genomic_DNA"/>
</dbReference>
<reference evidence="1 2" key="1">
    <citation type="submission" date="2018-02" db="EMBL/GenBank/DDBJ databases">
        <title>The genomes of Aspergillus section Nigri reveals drivers in fungal speciation.</title>
        <authorList>
            <consortium name="DOE Joint Genome Institute"/>
            <person name="Vesth T.C."/>
            <person name="Nybo J."/>
            <person name="Theobald S."/>
            <person name="Brandl J."/>
            <person name="Frisvad J.C."/>
            <person name="Nielsen K.F."/>
            <person name="Lyhne E.K."/>
            <person name="Kogle M.E."/>
            <person name="Kuo A."/>
            <person name="Riley R."/>
            <person name="Clum A."/>
            <person name="Nolan M."/>
            <person name="Lipzen A."/>
            <person name="Salamov A."/>
            <person name="Henrissat B."/>
            <person name="Wiebenga A."/>
            <person name="De vries R.P."/>
            <person name="Grigoriev I.V."/>
            <person name="Mortensen U.H."/>
            <person name="Andersen M.R."/>
            <person name="Baker S.E."/>
        </authorList>
    </citation>
    <scope>NUCLEOTIDE SEQUENCE [LARGE SCALE GENOMIC DNA]</scope>
    <source>
        <strain evidence="1 2">CBS 121593</strain>
    </source>
</reference>
<name>A0A395HFM6_9EURO</name>
<accession>A0A395HFM6</accession>
<evidence type="ECO:0000313" key="2">
    <source>
        <dbReference type="Proteomes" id="UP000249402"/>
    </source>
</evidence>
<evidence type="ECO:0008006" key="3">
    <source>
        <dbReference type="Google" id="ProtNLM"/>
    </source>
</evidence>
<proteinExistence type="predicted"/>